<dbReference type="PANTHER" id="PTHR37549">
    <property type="entry name" value="LIPOPROTEIN LPRI"/>
    <property type="match status" value="1"/>
</dbReference>
<sequence length="112" mass="12390">MKYTPIALLLAALAAPFAAQAASFDCAKAANRDEQAICANRTLNDLDVQMATKYQFLRGLFAMGARGAMQDSQQAWLAKRQRCGGDTACLLQSYRTRIAELDDIYQRIDKPL</sequence>
<feature type="domain" description="Lysozyme inhibitor LprI-like N-terminal" evidence="2">
    <location>
        <begin position="26"/>
        <end position="101"/>
    </location>
</feature>
<dbReference type="EMBL" id="LJEX02000122">
    <property type="protein sequence ID" value="OCO81505.1"/>
    <property type="molecule type" value="Genomic_DNA"/>
</dbReference>
<dbReference type="AlphaFoldDB" id="A0A0J5D1N1"/>
<dbReference type="InterPro" id="IPR052755">
    <property type="entry name" value="Lysozyme_Inhibitor_LprI"/>
</dbReference>
<dbReference type="InterPro" id="IPR017160">
    <property type="entry name" value="UCP037256"/>
</dbReference>
<dbReference type="RefSeq" id="WP_038877774.1">
    <property type="nucleotide sequence ID" value="NZ_CABMHU010000140.1"/>
</dbReference>
<protein>
    <recommendedName>
        <fullName evidence="2">Lysozyme inhibitor LprI-like N-terminal domain-containing protein</fullName>
    </recommendedName>
</protein>
<name>A0A0J5D1N1_SERMA</name>
<dbReference type="GO" id="GO:0005576">
    <property type="term" value="C:extracellular region"/>
    <property type="evidence" value="ECO:0007669"/>
    <property type="project" value="TreeGrafter"/>
</dbReference>
<dbReference type="Pfam" id="PF07007">
    <property type="entry name" value="LprI"/>
    <property type="match status" value="1"/>
</dbReference>
<gene>
    <name evidence="3" type="ORF">AN695_0223340</name>
</gene>
<evidence type="ECO:0000313" key="4">
    <source>
        <dbReference type="Proteomes" id="UP000050489"/>
    </source>
</evidence>
<dbReference type="InterPro" id="IPR009739">
    <property type="entry name" value="LprI-like_N"/>
</dbReference>
<evidence type="ECO:0000256" key="1">
    <source>
        <dbReference type="SAM" id="SignalP"/>
    </source>
</evidence>
<dbReference type="Proteomes" id="UP000050489">
    <property type="component" value="Unassembled WGS sequence"/>
</dbReference>
<proteinExistence type="predicted"/>
<dbReference type="PIRSF" id="PIRSF037256">
    <property type="entry name" value="UCP037256"/>
    <property type="match status" value="1"/>
</dbReference>
<feature type="chain" id="PRO_5043120425" description="Lysozyme inhibitor LprI-like N-terminal domain-containing protein" evidence="1">
    <location>
        <begin position="22"/>
        <end position="112"/>
    </location>
</feature>
<dbReference type="PANTHER" id="PTHR37549:SF1">
    <property type="entry name" value="LIPOPROTEIN LPRI"/>
    <property type="match status" value="1"/>
</dbReference>
<feature type="signal peptide" evidence="1">
    <location>
        <begin position="1"/>
        <end position="21"/>
    </location>
</feature>
<keyword evidence="1" id="KW-0732">Signal</keyword>
<accession>A0A0J5D1N1</accession>
<comment type="caution">
    <text evidence="3">The sequence shown here is derived from an EMBL/GenBank/DDBJ whole genome shotgun (WGS) entry which is preliminary data.</text>
</comment>
<reference evidence="4" key="1">
    <citation type="submission" date="2016-04" db="EMBL/GenBank/DDBJ databases">
        <authorList>
            <person name="Osei Sekyere J."/>
            <person name="Sivertsen A."/>
            <person name="Pedersen A.T."/>
            <person name="Sundsfjord A."/>
        </authorList>
    </citation>
    <scope>NUCLEOTIDE SEQUENCE [LARGE SCALE GENOMIC DNA]</scope>
    <source>
        <strain evidence="4">945174350</strain>
    </source>
</reference>
<organism evidence="3 4">
    <name type="scientific">Serratia marcescens</name>
    <dbReference type="NCBI Taxonomy" id="615"/>
    <lineage>
        <taxon>Bacteria</taxon>
        <taxon>Pseudomonadati</taxon>
        <taxon>Pseudomonadota</taxon>
        <taxon>Gammaproteobacteria</taxon>
        <taxon>Enterobacterales</taxon>
        <taxon>Yersiniaceae</taxon>
        <taxon>Serratia</taxon>
    </lineage>
</organism>
<evidence type="ECO:0000259" key="2">
    <source>
        <dbReference type="Pfam" id="PF07007"/>
    </source>
</evidence>
<evidence type="ECO:0000313" key="3">
    <source>
        <dbReference type="EMBL" id="OCO81505.1"/>
    </source>
</evidence>